<reference evidence="1 2" key="1">
    <citation type="submission" date="2020-07" db="EMBL/GenBank/DDBJ databases">
        <title>Moheibacter lacus sp. nov., a member of the family Flavobacteriaceae isolated from freshwater lake sediment.</title>
        <authorList>
            <person name="Liu Y."/>
        </authorList>
    </citation>
    <scope>NUCLEOTIDE SEQUENCE [LARGE SCALE GENOMIC DNA]</scope>
    <source>
        <strain evidence="1 2">BDHS18</strain>
    </source>
</reference>
<protein>
    <submittedName>
        <fullName evidence="1">Uncharacterized protein</fullName>
    </submittedName>
</protein>
<accession>A0A838ZME8</accession>
<keyword evidence="2" id="KW-1185">Reference proteome</keyword>
<name>A0A838ZME8_9FLAO</name>
<evidence type="ECO:0000313" key="2">
    <source>
        <dbReference type="Proteomes" id="UP000552241"/>
    </source>
</evidence>
<dbReference type="AlphaFoldDB" id="A0A838ZME8"/>
<proteinExistence type="predicted"/>
<evidence type="ECO:0000313" key="1">
    <source>
        <dbReference type="EMBL" id="MBA5628227.1"/>
    </source>
</evidence>
<dbReference type="RefSeq" id="WP_182041839.1">
    <property type="nucleotide sequence ID" value="NZ_JACDZE010000001.1"/>
</dbReference>
<gene>
    <name evidence="1" type="ORF">HU137_00415</name>
</gene>
<dbReference type="Proteomes" id="UP000552241">
    <property type="component" value="Unassembled WGS sequence"/>
</dbReference>
<organism evidence="1 2">
    <name type="scientific">Moheibacter lacus</name>
    <dbReference type="NCBI Taxonomy" id="2745851"/>
    <lineage>
        <taxon>Bacteria</taxon>
        <taxon>Pseudomonadati</taxon>
        <taxon>Bacteroidota</taxon>
        <taxon>Flavobacteriia</taxon>
        <taxon>Flavobacteriales</taxon>
        <taxon>Weeksellaceae</taxon>
        <taxon>Moheibacter</taxon>
    </lineage>
</organism>
<comment type="caution">
    <text evidence="1">The sequence shown here is derived from an EMBL/GenBank/DDBJ whole genome shotgun (WGS) entry which is preliminary data.</text>
</comment>
<dbReference type="EMBL" id="JACDZE010000001">
    <property type="protein sequence ID" value="MBA5628227.1"/>
    <property type="molecule type" value="Genomic_DNA"/>
</dbReference>
<sequence length="157" mass="18193">MADDQFDPAGFGDLGNWFGDDLVAEKEVCLKLIMNYFNLDNPNKLKTELIDLTTLNEKSIIKFVEKIISGKPDKIQGKIYLITSDREILVNEIIKFIQLDLQSINEEFDFEYFFCLYNPVTQMASFSCELKRQSGGGIIYDVVRIFIKENEYYLLTT</sequence>